<dbReference type="Proteomes" id="UP000033649">
    <property type="component" value="Unassembled WGS sequence"/>
</dbReference>
<dbReference type="EMBL" id="JZEY01000054">
    <property type="protein sequence ID" value="KKB09282.1"/>
    <property type="molecule type" value="Genomic_DNA"/>
</dbReference>
<dbReference type="PANTHER" id="PTHR11091">
    <property type="entry name" value="OXIDOREDUCTASE-RELATED"/>
    <property type="match status" value="1"/>
</dbReference>
<comment type="similarity">
    <text evidence="1">Belongs to the LDH2/MDH2 oxidoreductase family.</text>
</comment>
<dbReference type="OrthoDB" id="9811519at2"/>
<keyword evidence="4" id="KW-1185">Reference proteome</keyword>
<evidence type="ECO:0000256" key="2">
    <source>
        <dbReference type="ARBA" id="ARBA00023002"/>
    </source>
</evidence>
<dbReference type="STRING" id="429727.VE26_04755"/>
<accession>A0A0F5FM58</accession>
<evidence type="ECO:0000313" key="3">
    <source>
        <dbReference type="EMBL" id="KKB09282.1"/>
    </source>
</evidence>
<evidence type="ECO:0000256" key="1">
    <source>
        <dbReference type="ARBA" id="ARBA00006056"/>
    </source>
</evidence>
<dbReference type="PATRIC" id="fig|429727.3.peg.988"/>
<organism evidence="3 4">
    <name type="scientific">Devosia chinhatensis</name>
    <dbReference type="NCBI Taxonomy" id="429727"/>
    <lineage>
        <taxon>Bacteria</taxon>
        <taxon>Pseudomonadati</taxon>
        <taxon>Pseudomonadota</taxon>
        <taxon>Alphaproteobacteria</taxon>
        <taxon>Hyphomicrobiales</taxon>
        <taxon>Devosiaceae</taxon>
        <taxon>Devosia</taxon>
    </lineage>
</organism>
<dbReference type="Pfam" id="PF02615">
    <property type="entry name" value="Ldh_2"/>
    <property type="match status" value="1"/>
</dbReference>
<comment type="caution">
    <text evidence="3">The sequence shown here is derived from an EMBL/GenBank/DDBJ whole genome shotgun (WGS) entry which is preliminary data.</text>
</comment>
<dbReference type="SUPFAM" id="SSF89733">
    <property type="entry name" value="L-sulfolactate dehydrogenase-like"/>
    <property type="match status" value="1"/>
</dbReference>
<dbReference type="RefSeq" id="WP_046103974.1">
    <property type="nucleotide sequence ID" value="NZ_JZEY01000054.1"/>
</dbReference>
<reference evidence="3 4" key="1">
    <citation type="submission" date="2015-03" db="EMBL/GenBank/DDBJ databases">
        <authorList>
            <person name="Hassan Y."/>
            <person name="Lepp D."/>
            <person name="Li X.-Z."/>
            <person name="Zhou T."/>
        </authorList>
    </citation>
    <scope>NUCLEOTIDE SEQUENCE [LARGE SCALE GENOMIC DNA]</scope>
    <source>
        <strain evidence="3 4">IPL18</strain>
    </source>
</reference>
<name>A0A0F5FM58_9HYPH</name>
<dbReference type="PANTHER" id="PTHR11091:SF0">
    <property type="entry name" value="MALATE DEHYDROGENASE"/>
    <property type="match status" value="1"/>
</dbReference>
<keyword evidence="2" id="KW-0560">Oxidoreductase</keyword>
<dbReference type="AlphaFoldDB" id="A0A0F5FM58"/>
<gene>
    <name evidence="3" type="ORF">VE26_04755</name>
</gene>
<dbReference type="GO" id="GO:0016491">
    <property type="term" value="F:oxidoreductase activity"/>
    <property type="evidence" value="ECO:0007669"/>
    <property type="project" value="UniProtKB-KW"/>
</dbReference>
<dbReference type="InterPro" id="IPR003767">
    <property type="entry name" value="Malate/L-lactate_DH-like"/>
</dbReference>
<dbReference type="Gene3D" id="3.30.1370.60">
    <property type="entry name" value="Hypothetical oxidoreductase yiak, domain 2"/>
    <property type="match status" value="1"/>
</dbReference>
<dbReference type="InterPro" id="IPR036111">
    <property type="entry name" value="Mal/L-sulfo/L-lacto_DH-like_sf"/>
</dbReference>
<proteinExistence type="inferred from homology"/>
<evidence type="ECO:0000313" key="4">
    <source>
        <dbReference type="Proteomes" id="UP000033649"/>
    </source>
</evidence>
<dbReference type="InterPro" id="IPR043144">
    <property type="entry name" value="Mal/L-sulf/L-lact_DH-like_ah"/>
</dbReference>
<protein>
    <submittedName>
        <fullName evidence="3">Dehydrogenase</fullName>
    </submittedName>
</protein>
<dbReference type="InterPro" id="IPR043143">
    <property type="entry name" value="Mal/L-sulf/L-lact_DH-like_NADP"/>
</dbReference>
<sequence>MPIVAESEARQTAERALVRAGVPAENARLQVDLWLDADLRGVPSHGLLRLDRLAERLAAGLIDPKATGTQEWRGSSYLLVDGENGLGPVVANAALDAVTARARETGIALAAIRNSQHLGMLAWYTERIARDGQAAIVLSTSEALVHPWGGRHAMLGTNPISIAVPTGEADPFVMDTATSRVSMGEIHDYANRGEAIPPDWALDARGDPTTDPQAAKAGAIAPFGDAKGYALGLAFELLVSALSGAALGTDVHGTLDAVHPCNKGDVFIVIDGPKTAGLSAYLELIRAAVPASGFDRVLVPGERGRAKRAERMASGVPIADAVWQRIQHLAQGAPTAEQVTS</sequence>
<dbReference type="Gene3D" id="1.10.1530.10">
    <property type="match status" value="1"/>
</dbReference>
<dbReference type="Gene3D" id="3.30.60.50">
    <property type="entry name" value="Hypothetical oxidoreductase yiak, domain 3"/>
    <property type="match status" value="1"/>
</dbReference>